<feature type="region of interest" description="Disordered" evidence="1">
    <location>
        <begin position="35"/>
        <end position="58"/>
    </location>
</feature>
<accession>A0A150WUG1</accession>
<sequence length="144" mass="16007">MGEVMKKFLVLTALVFVCGCATQKKETANWDEFTDLKSSSTKKSKKSDKSSSEPTAKPSAIVVDGADVQTLEKMTKAVEAYVLKNQKDDLTKLCKDKRFDCFVDGKVYPKGKKSVKRTVPPYASGSKMGLQGETRVQVKYDFYP</sequence>
<comment type="caution">
    <text evidence="2">The sequence shown here is derived from an EMBL/GenBank/DDBJ whole genome shotgun (WGS) entry which is preliminary data.</text>
</comment>
<dbReference type="EMBL" id="LUKF01000003">
    <property type="protein sequence ID" value="KYG70148.1"/>
    <property type="molecule type" value="Genomic_DNA"/>
</dbReference>
<evidence type="ECO:0000313" key="3">
    <source>
        <dbReference type="Proteomes" id="UP000075391"/>
    </source>
</evidence>
<gene>
    <name evidence="2" type="ORF">AZI85_15815</name>
</gene>
<protein>
    <recommendedName>
        <fullName evidence="4">Lipoprotein</fullName>
    </recommendedName>
</protein>
<organism evidence="2 3">
    <name type="scientific">Bdellovibrio bacteriovorus</name>
    <dbReference type="NCBI Taxonomy" id="959"/>
    <lineage>
        <taxon>Bacteria</taxon>
        <taxon>Pseudomonadati</taxon>
        <taxon>Bdellovibrionota</taxon>
        <taxon>Bdellovibrionia</taxon>
        <taxon>Bdellovibrionales</taxon>
        <taxon>Pseudobdellovibrionaceae</taxon>
        <taxon>Bdellovibrio</taxon>
    </lineage>
</organism>
<evidence type="ECO:0000256" key="1">
    <source>
        <dbReference type="SAM" id="MobiDB-lite"/>
    </source>
</evidence>
<dbReference type="Proteomes" id="UP000075391">
    <property type="component" value="Unassembled WGS sequence"/>
</dbReference>
<reference evidence="2 3" key="1">
    <citation type="submission" date="2016-03" db="EMBL/GenBank/DDBJ databases">
        <authorList>
            <person name="Ploux O."/>
        </authorList>
    </citation>
    <scope>NUCLEOTIDE SEQUENCE [LARGE SCALE GENOMIC DNA]</scope>
    <source>
        <strain evidence="2 3">BER2</strain>
    </source>
</reference>
<dbReference type="AlphaFoldDB" id="A0A150WUG1"/>
<dbReference type="PROSITE" id="PS51257">
    <property type="entry name" value="PROKAR_LIPOPROTEIN"/>
    <property type="match status" value="1"/>
</dbReference>
<evidence type="ECO:0000313" key="2">
    <source>
        <dbReference type="EMBL" id="KYG70148.1"/>
    </source>
</evidence>
<evidence type="ECO:0008006" key="4">
    <source>
        <dbReference type="Google" id="ProtNLM"/>
    </source>
</evidence>
<proteinExistence type="predicted"/>
<name>A0A150WUG1_BDEBC</name>